<accession>A0ABQ3MEG8</accession>
<reference evidence="3" key="1">
    <citation type="journal article" date="2019" name="Int. J. Syst. Evol. Microbiol.">
        <title>The Global Catalogue of Microorganisms (GCM) 10K type strain sequencing project: providing services to taxonomists for standard genome sequencing and annotation.</title>
        <authorList>
            <consortium name="The Broad Institute Genomics Platform"/>
            <consortium name="The Broad Institute Genome Sequencing Center for Infectious Disease"/>
            <person name="Wu L."/>
            <person name="Ma J."/>
        </authorList>
    </citation>
    <scope>NUCLEOTIDE SEQUENCE [LARGE SCALE GENOMIC DNA]</scope>
    <source>
        <strain evidence="3">CGMCC 4.7367</strain>
    </source>
</reference>
<keyword evidence="1" id="KW-0472">Membrane</keyword>
<keyword evidence="1" id="KW-1133">Transmembrane helix</keyword>
<proteinExistence type="predicted"/>
<dbReference type="RefSeq" id="WP_191298695.1">
    <property type="nucleotide sequence ID" value="NZ_BNAR01000004.1"/>
</dbReference>
<dbReference type="EMBL" id="BNAR01000004">
    <property type="protein sequence ID" value="GHH39746.1"/>
    <property type="molecule type" value="Genomic_DNA"/>
</dbReference>
<comment type="caution">
    <text evidence="2">The sequence shown here is derived from an EMBL/GenBank/DDBJ whole genome shotgun (WGS) entry which is preliminary data.</text>
</comment>
<protein>
    <submittedName>
        <fullName evidence="2">Uncharacterized protein</fullName>
    </submittedName>
</protein>
<feature type="transmembrane region" description="Helical" evidence="1">
    <location>
        <begin position="72"/>
        <end position="92"/>
    </location>
</feature>
<sequence>MPTEDLFRPAAETAFRLPDGRSPRGLTTGGWVRTTGWLQVGRNPVSSVVVAALTGLVQALVAAAALVRAYPVTAGVLVLVTPVVCGGAWKLFTTRLKPASPARNTEVKQADELSPGDVVRLFGSIGPIGQVTAVEVGDEAEVDFRGGLHRSWPRDRTVQVAELLG</sequence>
<keyword evidence="3" id="KW-1185">Reference proteome</keyword>
<evidence type="ECO:0000313" key="2">
    <source>
        <dbReference type="EMBL" id="GHH39746.1"/>
    </source>
</evidence>
<organism evidence="2 3">
    <name type="scientific">Lentzea cavernae</name>
    <dbReference type="NCBI Taxonomy" id="2020703"/>
    <lineage>
        <taxon>Bacteria</taxon>
        <taxon>Bacillati</taxon>
        <taxon>Actinomycetota</taxon>
        <taxon>Actinomycetes</taxon>
        <taxon>Pseudonocardiales</taxon>
        <taxon>Pseudonocardiaceae</taxon>
        <taxon>Lentzea</taxon>
    </lineage>
</organism>
<gene>
    <name evidence="2" type="ORF">GCM10017774_31870</name>
</gene>
<feature type="transmembrane region" description="Helical" evidence="1">
    <location>
        <begin position="45"/>
        <end position="66"/>
    </location>
</feature>
<dbReference type="Proteomes" id="UP000605568">
    <property type="component" value="Unassembled WGS sequence"/>
</dbReference>
<keyword evidence="1" id="KW-0812">Transmembrane</keyword>
<evidence type="ECO:0000313" key="3">
    <source>
        <dbReference type="Proteomes" id="UP000605568"/>
    </source>
</evidence>
<evidence type="ECO:0000256" key="1">
    <source>
        <dbReference type="SAM" id="Phobius"/>
    </source>
</evidence>
<name>A0ABQ3MEG8_9PSEU</name>